<dbReference type="Pfam" id="PF12833">
    <property type="entry name" value="HTH_18"/>
    <property type="match status" value="1"/>
</dbReference>
<dbReference type="PANTHER" id="PTHR43280:SF28">
    <property type="entry name" value="HTH-TYPE TRANSCRIPTIONAL ACTIVATOR RHAS"/>
    <property type="match status" value="1"/>
</dbReference>
<dbReference type="Gene3D" id="1.10.10.60">
    <property type="entry name" value="Homeodomain-like"/>
    <property type="match status" value="1"/>
</dbReference>
<keyword evidence="3" id="KW-0804">Transcription</keyword>
<accession>A0ABZ2SYE4</accession>
<dbReference type="Proteomes" id="UP000664360">
    <property type="component" value="Chromosome"/>
</dbReference>
<feature type="domain" description="HTH araC/xylS-type" evidence="4">
    <location>
        <begin position="176"/>
        <end position="274"/>
    </location>
</feature>
<keyword evidence="1" id="KW-0805">Transcription regulation</keyword>
<evidence type="ECO:0000313" key="6">
    <source>
        <dbReference type="Proteomes" id="UP000664360"/>
    </source>
</evidence>
<name>A0ABZ2SYE4_9ENTE</name>
<dbReference type="Gene3D" id="2.60.120.280">
    <property type="entry name" value="Regulatory protein AraC"/>
    <property type="match status" value="1"/>
</dbReference>
<dbReference type="SMART" id="SM00342">
    <property type="entry name" value="HTH_ARAC"/>
    <property type="match status" value="1"/>
</dbReference>
<dbReference type="InterPro" id="IPR018060">
    <property type="entry name" value="HTH_AraC"/>
</dbReference>
<dbReference type="EMBL" id="CP147250">
    <property type="protein sequence ID" value="WYJ80762.1"/>
    <property type="molecule type" value="Genomic_DNA"/>
</dbReference>
<dbReference type="PROSITE" id="PS01124">
    <property type="entry name" value="HTH_ARAC_FAMILY_2"/>
    <property type="match status" value="1"/>
</dbReference>
<dbReference type="SUPFAM" id="SSF46689">
    <property type="entry name" value="Homeodomain-like"/>
    <property type="match status" value="1"/>
</dbReference>
<dbReference type="Pfam" id="PF02311">
    <property type="entry name" value="AraC_binding"/>
    <property type="match status" value="1"/>
</dbReference>
<dbReference type="CDD" id="cd06986">
    <property type="entry name" value="cupin_MmsR-like_N"/>
    <property type="match status" value="1"/>
</dbReference>
<dbReference type="PRINTS" id="PR00032">
    <property type="entry name" value="HTHARAC"/>
</dbReference>
<keyword evidence="2" id="KW-0238">DNA-binding</keyword>
<dbReference type="SUPFAM" id="SSF51215">
    <property type="entry name" value="Regulatory protein AraC"/>
    <property type="match status" value="1"/>
</dbReference>
<evidence type="ECO:0000256" key="2">
    <source>
        <dbReference type="ARBA" id="ARBA00023125"/>
    </source>
</evidence>
<dbReference type="InterPro" id="IPR009057">
    <property type="entry name" value="Homeodomain-like_sf"/>
</dbReference>
<evidence type="ECO:0000259" key="4">
    <source>
        <dbReference type="PROSITE" id="PS01124"/>
    </source>
</evidence>
<dbReference type="RefSeq" id="WP_206857515.1">
    <property type="nucleotide sequence ID" value="NZ_CP147250.1"/>
</dbReference>
<evidence type="ECO:0000313" key="5">
    <source>
        <dbReference type="EMBL" id="WYJ80762.1"/>
    </source>
</evidence>
<gene>
    <name evidence="5" type="ORF">DOK79_002345</name>
</gene>
<sequence>MEDFWYHSQSIATPISLSQCGYESYQANSTVRRYTVQQKWIFHYVLSGKGFLEVDGQHYELKKNNVFFFFQGQKVRYYTDKAQPWTLIWLGVQGEKIFDFLDETTLVNKHTATLTDDMTSNIKKIMLEIIQDNREQIDESESLKELRNTAALYDFLYRIKKTFLLPSLNTNRPTEVNIVDYINNHYMDNISPLNIAEHFNISYSQLYKLCMSKFHSSPKKIITNHRMRVSVDLLLDSDATIKEIAHRIGYKDEFLFSKTFSKNMGYCPSKFRKLDKEQLKNIRFK</sequence>
<dbReference type="InterPro" id="IPR037923">
    <property type="entry name" value="HTH-like"/>
</dbReference>
<protein>
    <recommendedName>
        <fullName evidence="4">HTH araC/xylS-type domain-containing protein</fullName>
    </recommendedName>
</protein>
<keyword evidence="6" id="KW-1185">Reference proteome</keyword>
<evidence type="ECO:0000256" key="1">
    <source>
        <dbReference type="ARBA" id="ARBA00023015"/>
    </source>
</evidence>
<proteinExistence type="predicted"/>
<dbReference type="PANTHER" id="PTHR43280">
    <property type="entry name" value="ARAC-FAMILY TRANSCRIPTIONAL REGULATOR"/>
    <property type="match status" value="1"/>
</dbReference>
<dbReference type="InterPro" id="IPR003313">
    <property type="entry name" value="AraC-bd"/>
</dbReference>
<reference evidence="5 6" key="1">
    <citation type="submission" date="2024-03" db="EMBL/GenBank/DDBJ databases">
        <title>The Genome Sequence of Enterococcus sp. DIV1094.</title>
        <authorList>
            <consortium name="The Broad Institute Genomics Platform"/>
            <consortium name="The Broad Institute Microbial Omics Core"/>
            <consortium name="The Broad Institute Genomic Center for Infectious Diseases"/>
            <person name="Earl A."/>
            <person name="Manson A."/>
            <person name="Gilmore M."/>
            <person name="Schwartman J."/>
            <person name="Shea T."/>
            <person name="Abouelleil A."/>
            <person name="Cao P."/>
            <person name="Chapman S."/>
            <person name="Cusick C."/>
            <person name="Young S."/>
            <person name="Neafsey D."/>
            <person name="Nusbaum C."/>
            <person name="Birren B."/>
        </authorList>
    </citation>
    <scope>NUCLEOTIDE SEQUENCE [LARGE SCALE GENOMIC DNA]</scope>
    <source>
        <strain evidence="5 6">DIV1094</strain>
    </source>
</reference>
<evidence type="ECO:0000256" key="3">
    <source>
        <dbReference type="ARBA" id="ARBA00023163"/>
    </source>
</evidence>
<dbReference type="InterPro" id="IPR020449">
    <property type="entry name" value="Tscrpt_reg_AraC-type_HTH"/>
</dbReference>
<organism evidence="5 6">
    <name type="scientific">Candidatus Enterococcus mangumiae</name>
    <dbReference type="NCBI Taxonomy" id="2230878"/>
    <lineage>
        <taxon>Bacteria</taxon>
        <taxon>Bacillati</taxon>
        <taxon>Bacillota</taxon>
        <taxon>Bacilli</taxon>
        <taxon>Lactobacillales</taxon>
        <taxon>Enterococcaceae</taxon>
        <taxon>Enterococcus</taxon>
    </lineage>
</organism>